<reference evidence="13" key="1">
    <citation type="submission" date="2018-08" db="EMBL/GenBank/DDBJ databases">
        <authorList>
            <person name="Cornetti L."/>
        </authorList>
    </citation>
    <scope>NUCLEOTIDE SEQUENCE</scope>
    <source>
        <strain evidence="13">FI-G-95-1_INB4-1</strain>
    </source>
</reference>
<keyword evidence="7 11" id="KW-0862">Zinc</keyword>
<accession>A0A4Y7M9L8</accession>
<evidence type="ECO:0000256" key="5">
    <source>
        <dbReference type="ARBA" id="ARBA00022723"/>
    </source>
</evidence>
<evidence type="ECO:0000256" key="11">
    <source>
        <dbReference type="RuleBase" id="RU369078"/>
    </source>
</evidence>
<dbReference type="InterPro" id="IPR058731">
    <property type="entry name" value="Znf-B_box_ZFPL1-like"/>
</dbReference>
<evidence type="ECO:0000256" key="8">
    <source>
        <dbReference type="ARBA" id="ARBA00022989"/>
    </source>
</evidence>
<dbReference type="PANTHER" id="PTHR12981">
    <property type="entry name" value="ZINC FINGER PROTEIN-LIKE 1"/>
    <property type="match status" value="1"/>
</dbReference>
<evidence type="ECO:0000256" key="6">
    <source>
        <dbReference type="ARBA" id="ARBA00022771"/>
    </source>
</evidence>
<proteinExistence type="evidence at transcript level"/>
<dbReference type="PANTHER" id="PTHR12981:SF0">
    <property type="entry name" value="ZINC FINGER PROTEIN-LIKE 1"/>
    <property type="match status" value="1"/>
</dbReference>
<evidence type="ECO:0000313" key="13">
    <source>
        <dbReference type="EMBL" id="SVE76563.1"/>
    </source>
</evidence>
<comment type="similarity">
    <text evidence="2 11">Belongs to the ZFPL1 family.</text>
</comment>
<protein>
    <recommendedName>
        <fullName evidence="3 11">Zinc finger protein-like 1 homolog</fullName>
    </recommendedName>
</protein>
<evidence type="ECO:0000259" key="12">
    <source>
        <dbReference type="PROSITE" id="PS50089"/>
    </source>
</evidence>
<dbReference type="GO" id="GO:0005794">
    <property type="term" value="C:Golgi apparatus"/>
    <property type="evidence" value="ECO:0007669"/>
    <property type="project" value="TreeGrafter"/>
</dbReference>
<dbReference type="EMBL" id="LR006944">
    <property type="protein sequence ID" value="SVE76563.1"/>
    <property type="molecule type" value="mRNA"/>
</dbReference>
<dbReference type="Pfam" id="PF25998">
    <property type="entry name" value="U-box_ZFPL1"/>
    <property type="match status" value="1"/>
</dbReference>
<name>A0A4Y7M9L8_9CRUS</name>
<keyword evidence="8 11" id="KW-1133">Transmembrane helix</keyword>
<organism evidence="13">
    <name type="scientific">Daphnia longispina</name>
    <dbReference type="NCBI Taxonomy" id="42846"/>
    <lineage>
        <taxon>Eukaryota</taxon>
        <taxon>Metazoa</taxon>
        <taxon>Ecdysozoa</taxon>
        <taxon>Arthropoda</taxon>
        <taxon>Crustacea</taxon>
        <taxon>Branchiopoda</taxon>
        <taxon>Diplostraca</taxon>
        <taxon>Cladocera</taxon>
        <taxon>Anomopoda</taxon>
        <taxon>Daphniidae</taxon>
        <taxon>Daphnia</taxon>
    </lineage>
</organism>
<evidence type="ECO:0000256" key="7">
    <source>
        <dbReference type="ARBA" id="ARBA00022833"/>
    </source>
</evidence>
<dbReference type="InterPro" id="IPR058730">
    <property type="entry name" value="U-box_ZFPL1-like"/>
</dbReference>
<dbReference type="PROSITE" id="PS50089">
    <property type="entry name" value="ZF_RING_2"/>
    <property type="match status" value="1"/>
</dbReference>
<keyword evidence="6 10" id="KW-0863">Zinc-finger</keyword>
<evidence type="ECO:0000256" key="4">
    <source>
        <dbReference type="ARBA" id="ARBA00022692"/>
    </source>
</evidence>
<comment type="subcellular location">
    <subcellularLocation>
        <location evidence="1 11">Membrane</location>
        <topology evidence="1 11">Single-pass membrane protein</topology>
    </subcellularLocation>
</comment>
<evidence type="ECO:0000256" key="2">
    <source>
        <dbReference type="ARBA" id="ARBA00005561"/>
    </source>
</evidence>
<dbReference type="AlphaFoldDB" id="A0A4Y7M9L8"/>
<dbReference type="InterPro" id="IPR001841">
    <property type="entry name" value="Znf_RING"/>
</dbReference>
<evidence type="ECO:0000256" key="1">
    <source>
        <dbReference type="ARBA" id="ARBA00004167"/>
    </source>
</evidence>
<dbReference type="Pfam" id="PF25993">
    <property type="entry name" value="zf-B_box_ZFPL1"/>
    <property type="match status" value="1"/>
</dbReference>
<evidence type="ECO:0000256" key="9">
    <source>
        <dbReference type="ARBA" id="ARBA00023136"/>
    </source>
</evidence>
<evidence type="ECO:0000256" key="10">
    <source>
        <dbReference type="PROSITE-ProRule" id="PRU00175"/>
    </source>
</evidence>
<gene>
    <name evidence="13" type="primary">EOG090X0ASS</name>
</gene>
<keyword evidence="5 11" id="KW-0479">Metal-binding</keyword>
<dbReference type="CDD" id="cd16487">
    <property type="entry name" value="mRING-H2-C3DHC3_ZFPL1"/>
    <property type="match status" value="1"/>
</dbReference>
<feature type="transmembrane region" description="Helical" evidence="11">
    <location>
        <begin position="240"/>
        <end position="262"/>
    </location>
</feature>
<dbReference type="InterPro" id="IPR039043">
    <property type="entry name" value="ZFPL1"/>
</dbReference>
<dbReference type="GO" id="GO:0008270">
    <property type="term" value="F:zinc ion binding"/>
    <property type="evidence" value="ECO:0007669"/>
    <property type="project" value="UniProtKB-UniRule"/>
</dbReference>
<keyword evidence="9 11" id="KW-0472">Membrane</keyword>
<keyword evidence="4 11" id="KW-0812">Transmembrane</keyword>
<evidence type="ECO:0000256" key="3">
    <source>
        <dbReference type="ARBA" id="ARBA00013701"/>
    </source>
</evidence>
<feature type="domain" description="RING-type" evidence="12">
    <location>
        <begin position="53"/>
        <end position="98"/>
    </location>
</feature>
<sequence>MGLCKCPKRKVTNQFCFEHRVNVCESCMVSNHPKCIVQSYCQWLKDSDYSSLCTLCSTDLSQEDCIRLICYHVFHLKCLDAYCRQYPVNTAPAGYVCPPPCSHPIFPASNLVSPVADVMRSVLANRPWAREGLGLPLLAYDNSVDVNPPEIHQTKIAAVQKEVTNYSVVNVEGDVSNTIHRNEPVIHAKRSIGLLTDSDRDESINKYKRRPPWESFKRMLSNLLDPHSRNRQRGYLRRRYALMLVIAVFFLFFIFAIGSRIFNSPVDLEPLDAPFNHHRVASN</sequence>
<dbReference type="GO" id="GO:0016020">
    <property type="term" value="C:membrane"/>
    <property type="evidence" value="ECO:0007669"/>
    <property type="project" value="UniProtKB-SubCell"/>
</dbReference>